<keyword evidence="2" id="KW-1185">Reference proteome</keyword>
<proteinExistence type="predicted"/>
<dbReference type="EMBL" id="ML769399">
    <property type="protein sequence ID" value="KAE9406867.1"/>
    <property type="molecule type" value="Genomic_DNA"/>
</dbReference>
<name>A0A6A4ICN1_9AGAR</name>
<sequence>MTPTSSSRSVASFSDENDYITAEDYGLELMKLSLTSSNVQHICKGVENFQDLVQELGTEADKENFRNLIFDCKLKVVVMLKSPNKKTGLLGHPLPLGHSQNIGRNICGVLWKQLGAWRVAIRAFICTMEIVFIDPKSLYLNRVAE</sequence>
<organism evidence="1 2">
    <name type="scientific">Gymnopus androsaceus JB14</name>
    <dbReference type="NCBI Taxonomy" id="1447944"/>
    <lineage>
        <taxon>Eukaryota</taxon>
        <taxon>Fungi</taxon>
        <taxon>Dikarya</taxon>
        <taxon>Basidiomycota</taxon>
        <taxon>Agaricomycotina</taxon>
        <taxon>Agaricomycetes</taxon>
        <taxon>Agaricomycetidae</taxon>
        <taxon>Agaricales</taxon>
        <taxon>Marasmiineae</taxon>
        <taxon>Omphalotaceae</taxon>
        <taxon>Gymnopus</taxon>
    </lineage>
</organism>
<protein>
    <submittedName>
        <fullName evidence="1">Uncharacterized protein</fullName>
    </submittedName>
</protein>
<evidence type="ECO:0000313" key="1">
    <source>
        <dbReference type="EMBL" id="KAE9406867.1"/>
    </source>
</evidence>
<gene>
    <name evidence="1" type="ORF">BT96DRAFT_971627</name>
</gene>
<dbReference type="AlphaFoldDB" id="A0A6A4ICN1"/>
<reference evidence="1" key="1">
    <citation type="journal article" date="2019" name="Environ. Microbiol.">
        <title>Fungal ecological strategies reflected in gene transcription - a case study of two litter decomposers.</title>
        <authorList>
            <person name="Barbi F."/>
            <person name="Kohler A."/>
            <person name="Barry K."/>
            <person name="Baskaran P."/>
            <person name="Daum C."/>
            <person name="Fauchery L."/>
            <person name="Ihrmark K."/>
            <person name="Kuo A."/>
            <person name="LaButti K."/>
            <person name="Lipzen A."/>
            <person name="Morin E."/>
            <person name="Grigoriev I.V."/>
            <person name="Henrissat B."/>
            <person name="Lindahl B."/>
            <person name="Martin F."/>
        </authorList>
    </citation>
    <scope>NUCLEOTIDE SEQUENCE</scope>
    <source>
        <strain evidence="1">JB14</strain>
    </source>
</reference>
<accession>A0A6A4ICN1</accession>
<evidence type="ECO:0000313" key="2">
    <source>
        <dbReference type="Proteomes" id="UP000799118"/>
    </source>
</evidence>
<dbReference type="Proteomes" id="UP000799118">
    <property type="component" value="Unassembled WGS sequence"/>
</dbReference>